<evidence type="ECO:0000313" key="1">
    <source>
        <dbReference type="EMBL" id="CAK0894215.1"/>
    </source>
</evidence>
<organism evidence="1 2">
    <name type="scientific">Prorocentrum cordatum</name>
    <dbReference type="NCBI Taxonomy" id="2364126"/>
    <lineage>
        <taxon>Eukaryota</taxon>
        <taxon>Sar</taxon>
        <taxon>Alveolata</taxon>
        <taxon>Dinophyceae</taxon>
        <taxon>Prorocentrales</taxon>
        <taxon>Prorocentraceae</taxon>
        <taxon>Prorocentrum</taxon>
    </lineage>
</organism>
<proteinExistence type="predicted"/>
<reference evidence="1" key="1">
    <citation type="submission" date="2023-10" db="EMBL/GenBank/DDBJ databases">
        <authorList>
            <person name="Chen Y."/>
            <person name="Shah S."/>
            <person name="Dougan E. K."/>
            <person name="Thang M."/>
            <person name="Chan C."/>
        </authorList>
    </citation>
    <scope>NUCLEOTIDE SEQUENCE [LARGE SCALE GENOMIC DNA]</scope>
</reference>
<dbReference type="EMBL" id="CAUYUJ010019861">
    <property type="protein sequence ID" value="CAK0894215.1"/>
    <property type="molecule type" value="Genomic_DNA"/>
</dbReference>
<gene>
    <name evidence="1" type="ORF">PCOR1329_LOCUS73308</name>
</gene>
<evidence type="ECO:0000313" key="2">
    <source>
        <dbReference type="Proteomes" id="UP001189429"/>
    </source>
</evidence>
<protein>
    <submittedName>
        <fullName evidence="1">Uncharacterized protein</fullName>
    </submittedName>
</protein>
<keyword evidence="2" id="KW-1185">Reference proteome</keyword>
<comment type="caution">
    <text evidence="1">The sequence shown here is derived from an EMBL/GenBank/DDBJ whole genome shotgun (WGS) entry which is preliminary data.</text>
</comment>
<accession>A0ABN9X868</accession>
<sequence length="178" mass="20120">MVTFHPWRWMRTTCCLTRRMCTIFRSPTSPAPKSHRTIFVSRRAIRSRVFLGGMGKRVDEAQLQHRPLAKAVRRRLRGKQVQRQRLLGQHLCRDRRGLRRALTRVGGRGGPCALRERALLQAMEPPFPPGAAGVDISLSLADSQSRLPHTYSSHLEEVLAVQTGTSLPVISITRHIST</sequence>
<dbReference type="Proteomes" id="UP001189429">
    <property type="component" value="Unassembled WGS sequence"/>
</dbReference>
<name>A0ABN9X868_9DINO</name>